<accession>A0A068RI51</accession>
<dbReference type="Proteomes" id="UP000027586">
    <property type="component" value="Unassembled WGS sequence"/>
</dbReference>
<reference evidence="1" key="1">
    <citation type="submission" date="2013-08" db="EMBL/GenBank/DDBJ databases">
        <title>Gene expansion shapes genome architecture in the human pathogen Lichtheimia corymbifera: an evolutionary genomics analysis in the ancient terrestrial Mucorales (Mucoromycotina).</title>
        <authorList>
            <person name="Schwartze V.U."/>
            <person name="Winter S."/>
            <person name="Shelest E."/>
            <person name="Marcet-Houben M."/>
            <person name="Horn F."/>
            <person name="Wehner S."/>
            <person name="Hoffmann K."/>
            <person name="Riege K."/>
            <person name="Sammeth M."/>
            <person name="Nowrousian M."/>
            <person name="Valiante V."/>
            <person name="Linde J."/>
            <person name="Jacobsen I.D."/>
            <person name="Marz M."/>
            <person name="Brakhage A.A."/>
            <person name="Gabaldon T."/>
            <person name="Bocker S."/>
            <person name="Voigt K."/>
        </authorList>
    </citation>
    <scope>NUCLEOTIDE SEQUENCE [LARGE SCALE GENOMIC DNA]</scope>
    <source>
        <strain evidence="1">FSU 9682</strain>
    </source>
</reference>
<evidence type="ECO:0000313" key="1">
    <source>
        <dbReference type="EMBL" id="CDH48621.1"/>
    </source>
</evidence>
<protein>
    <submittedName>
        <fullName evidence="1">Uncharacterized protein</fullName>
    </submittedName>
</protein>
<sequence>MHQHHHPRLLLLLASQKIGRHNNKGNGIAITQDQFSPIDCSMIEISNPDRVVMARAQRRSTRRGNQ</sequence>
<comment type="caution">
    <text evidence="1">The sequence shown here is derived from an EMBL/GenBank/DDBJ whole genome shotgun (WGS) entry which is preliminary data.</text>
</comment>
<gene>
    <name evidence="1" type="ORF">LCOR_00397.1</name>
</gene>
<dbReference type="VEuPathDB" id="FungiDB:LCOR_00397.1"/>
<dbReference type="EMBL" id="CBTN010000001">
    <property type="protein sequence ID" value="CDH48621.1"/>
    <property type="molecule type" value="Genomic_DNA"/>
</dbReference>
<proteinExistence type="predicted"/>
<organism evidence="1 2">
    <name type="scientific">Lichtheimia corymbifera JMRC:FSU:9682</name>
    <dbReference type="NCBI Taxonomy" id="1263082"/>
    <lineage>
        <taxon>Eukaryota</taxon>
        <taxon>Fungi</taxon>
        <taxon>Fungi incertae sedis</taxon>
        <taxon>Mucoromycota</taxon>
        <taxon>Mucoromycotina</taxon>
        <taxon>Mucoromycetes</taxon>
        <taxon>Mucorales</taxon>
        <taxon>Lichtheimiaceae</taxon>
        <taxon>Lichtheimia</taxon>
    </lineage>
</organism>
<dbReference type="AlphaFoldDB" id="A0A068RI51"/>
<keyword evidence="2" id="KW-1185">Reference proteome</keyword>
<evidence type="ECO:0000313" key="2">
    <source>
        <dbReference type="Proteomes" id="UP000027586"/>
    </source>
</evidence>
<name>A0A068RI51_9FUNG</name>